<evidence type="ECO:0000313" key="3">
    <source>
        <dbReference type="Proteomes" id="UP000546464"/>
    </source>
</evidence>
<dbReference type="SUPFAM" id="SSF52317">
    <property type="entry name" value="Class I glutamine amidotransferase-like"/>
    <property type="match status" value="1"/>
</dbReference>
<dbReference type="Gene3D" id="3.40.50.880">
    <property type="match status" value="1"/>
</dbReference>
<sequence length="242" mass="26218">MKVQVLQHVPFEWIGSMEPWLRERGAQIDTARLYESAGLPDPASLDLVIAMGGPMSVNDDTEHPWLVREKAFLREAVKRGLPVVGVCLGAQLIASALGAAITRNPKPEIGWFPVESVPAPTGTFTFPARLSVYHWHGETFALPEGASLLASSAGCRNQAFQLGVNVIGMQFHLETTPETAAQLIEHCGDEIVPGDYVQSAEEMLAAPPERYAAINKLSGRILDYVLGSAPGPQPRPENVILF</sequence>
<dbReference type="Pfam" id="PF00117">
    <property type="entry name" value="GATase"/>
    <property type="match status" value="1"/>
</dbReference>
<dbReference type="GO" id="GO:0016740">
    <property type="term" value="F:transferase activity"/>
    <property type="evidence" value="ECO:0007669"/>
    <property type="project" value="UniProtKB-KW"/>
</dbReference>
<comment type="caution">
    <text evidence="2">The sequence shown here is derived from an EMBL/GenBank/DDBJ whole genome shotgun (WGS) entry which is preliminary data.</text>
</comment>
<proteinExistence type="predicted"/>
<dbReference type="PROSITE" id="PS51273">
    <property type="entry name" value="GATASE_TYPE_1"/>
    <property type="match status" value="1"/>
</dbReference>
<dbReference type="PANTHER" id="PTHR42695:SF5">
    <property type="entry name" value="GLUTAMINE AMIDOTRANSFERASE YLR126C-RELATED"/>
    <property type="match status" value="1"/>
</dbReference>
<evidence type="ECO:0000259" key="1">
    <source>
        <dbReference type="Pfam" id="PF00117"/>
    </source>
</evidence>
<dbReference type="GO" id="GO:0005829">
    <property type="term" value="C:cytosol"/>
    <property type="evidence" value="ECO:0007669"/>
    <property type="project" value="TreeGrafter"/>
</dbReference>
<dbReference type="InterPro" id="IPR017926">
    <property type="entry name" value="GATASE"/>
</dbReference>
<dbReference type="Proteomes" id="UP000546464">
    <property type="component" value="Unassembled WGS sequence"/>
</dbReference>
<dbReference type="InterPro" id="IPR044992">
    <property type="entry name" value="ChyE-like"/>
</dbReference>
<organism evidence="2 3">
    <name type="scientific">Ruficoccus amylovorans</name>
    <dbReference type="NCBI Taxonomy" id="1804625"/>
    <lineage>
        <taxon>Bacteria</taxon>
        <taxon>Pseudomonadati</taxon>
        <taxon>Verrucomicrobiota</taxon>
        <taxon>Opitutia</taxon>
        <taxon>Puniceicoccales</taxon>
        <taxon>Cerasicoccaceae</taxon>
        <taxon>Ruficoccus</taxon>
    </lineage>
</organism>
<dbReference type="RefSeq" id="WP_185674390.1">
    <property type="nucleotide sequence ID" value="NZ_JACHVB010000013.1"/>
</dbReference>
<keyword evidence="3" id="KW-1185">Reference proteome</keyword>
<feature type="domain" description="Glutamine amidotransferase" evidence="1">
    <location>
        <begin position="21"/>
        <end position="181"/>
    </location>
</feature>
<dbReference type="EMBL" id="JACHVB010000013">
    <property type="protein sequence ID" value="MBC2593383.1"/>
    <property type="molecule type" value="Genomic_DNA"/>
</dbReference>
<protein>
    <submittedName>
        <fullName evidence="2">Type 1 glutamine amidotransferase</fullName>
    </submittedName>
</protein>
<accession>A0A842HA58</accession>
<reference evidence="2 3" key="1">
    <citation type="submission" date="2020-07" db="EMBL/GenBank/DDBJ databases">
        <authorList>
            <person name="Feng X."/>
        </authorList>
    </citation>
    <scope>NUCLEOTIDE SEQUENCE [LARGE SCALE GENOMIC DNA]</scope>
    <source>
        <strain evidence="2 3">JCM31066</strain>
    </source>
</reference>
<keyword evidence="2" id="KW-0315">Glutamine amidotransferase</keyword>
<keyword evidence="2" id="KW-0808">Transferase</keyword>
<dbReference type="CDD" id="cd01741">
    <property type="entry name" value="GATase1_1"/>
    <property type="match status" value="1"/>
</dbReference>
<gene>
    <name evidence="2" type="ORF">H5P28_03830</name>
</gene>
<dbReference type="PANTHER" id="PTHR42695">
    <property type="entry name" value="GLUTAMINE AMIDOTRANSFERASE YLR126C-RELATED"/>
    <property type="match status" value="1"/>
</dbReference>
<name>A0A842HA58_9BACT</name>
<dbReference type="FunFam" id="3.40.50.880:FF:000033">
    <property type="entry name" value="Glutamine amidotransferase class-I"/>
    <property type="match status" value="1"/>
</dbReference>
<dbReference type="AlphaFoldDB" id="A0A842HA58"/>
<dbReference type="InterPro" id="IPR029062">
    <property type="entry name" value="Class_I_gatase-like"/>
</dbReference>
<evidence type="ECO:0000313" key="2">
    <source>
        <dbReference type="EMBL" id="MBC2593383.1"/>
    </source>
</evidence>